<feature type="signal peptide" evidence="10">
    <location>
        <begin position="1"/>
        <end position="19"/>
    </location>
</feature>
<dbReference type="CDD" id="cd13553">
    <property type="entry name" value="PBP2_NrtA_CpmA_like"/>
    <property type="match status" value="1"/>
</dbReference>
<feature type="chain" id="PRO_5045871074" evidence="10">
    <location>
        <begin position="20"/>
        <end position="334"/>
    </location>
</feature>
<sequence length="334" mass="34263">MLLALVAIGTAFVPSPQLAAKATDLGPAEELRLGYFATVTHVPALVGLERGILADGLDPDGTRLETQVFTAGPSAMEAINAGAIDAAYVGPSPAIASYLGSDGASIRVVAGATSGGAYLVAQPGTTDVAGLAGGEIATPQYAGTQDVAARDYLRSHGAEDDVAISHAAAGTAVQLFARGAVAAAWQPEPWASMLVEEHDGEILVDERDLWPGGDFPTSVLVVSQKFAGQHPETVARLVEANERSIRWADEHPDQLVDVADAAIQRAAGENLSRSVLASAIDGMRFTADPLAGTYPVLLERARETGVLPGAGPGGLDGLIDTDWPKSDTEGGQGP</sequence>
<dbReference type="PANTHER" id="PTHR30024">
    <property type="entry name" value="ALIPHATIC SULFONATES-BINDING PROTEIN-RELATED"/>
    <property type="match status" value="1"/>
</dbReference>
<evidence type="ECO:0000256" key="4">
    <source>
        <dbReference type="ARBA" id="ARBA00022448"/>
    </source>
</evidence>
<keyword evidence="5" id="KW-1003">Cell membrane</keyword>
<protein>
    <submittedName>
        <fullName evidence="11">Sulfonate ABC transporter substrate-binding protein</fullName>
    </submittedName>
</protein>
<feature type="region of interest" description="Disordered" evidence="9">
    <location>
        <begin position="307"/>
        <end position="334"/>
    </location>
</feature>
<evidence type="ECO:0000256" key="10">
    <source>
        <dbReference type="SAM" id="SignalP"/>
    </source>
</evidence>
<dbReference type="InterPro" id="IPR044527">
    <property type="entry name" value="NrtA/CpmA_ABC-bd_dom"/>
</dbReference>
<gene>
    <name evidence="11" type="primary">ssuA</name>
    <name evidence="11" type="ORF">GCM10008096_06440</name>
</gene>
<evidence type="ECO:0000256" key="3">
    <source>
        <dbReference type="ARBA" id="ARBA00010742"/>
    </source>
</evidence>
<proteinExistence type="inferred from homology"/>
<dbReference type="Gene3D" id="3.40.190.10">
    <property type="entry name" value="Periplasmic binding protein-like II"/>
    <property type="match status" value="2"/>
</dbReference>
<evidence type="ECO:0000256" key="9">
    <source>
        <dbReference type="SAM" id="MobiDB-lite"/>
    </source>
</evidence>
<evidence type="ECO:0000256" key="5">
    <source>
        <dbReference type="ARBA" id="ARBA00022475"/>
    </source>
</evidence>
<dbReference type="Proteomes" id="UP000642819">
    <property type="component" value="Unassembled WGS sequence"/>
</dbReference>
<keyword evidence="12" id="KW-1185">Reference proteome</keyword>
<evidence type="ECO:0000256" key="1">
    <source>
        <dbReference type="ARBA" id="ARBA00004418"/>
    </source>
</evidence>
<dbReference type="PANTHER" id="PTHR30024:SF47">
    <property type="entry name" value="TAURINE-BINDING PERIPLASMIC PROTEIN"/>
    <property type="match status" value="1"/>
</dbReference>
<comment type="caution">
    <text evidence="11">The sequence shown here is derived from an EMBL/GenBank/DDBJ whole genome shotgun (WGS) entry which is preliminary data.</text>
</comment>
<reference evidence="12" key="1">
    <citation type="journal article" date="2019" name="Int. J. Syst. Evol. Microbiol.">
        <title>The Global Catalogue of Microorganisms (GCM) 10K type strain sequencing project: providing services to taxonomists for standard genome sequencing and annotation.</title>
        <authorList>
            <consortium name="The Broad Institute Genomics Platform"/>
            <consortium name="The Broad Institute Genome Sequencing Center for Infectious Disease"/>
            <person name="Wu L."/>
            <person name="Ma J."/>
        </authorList>
    </citation>
    <scope>NUCLEOTIDE SEQUENCE [LARGE SCALE GENOMIC DNA]</scope>
    <source>
        <strain evidence="12">KCTC 19466</strain>
    </source>
</reference>
<keyword evidence="6" id="KW-0997">Cell inner membrane</keyword>
<organism evidence="11 12">
    <name type="scientific">Zhihengliuella salsuginis</name>
    <dbReference type="NCBI Taxonomy" id="578222"/>
    <lineage>
        <taxon>Bacteria</taxon>
        <taxon>Bacillati</taxon>
        <taxon>Actinomycetota</taxon>
        <taxon>Actinomycetes</taxon>
        <taxon>Micrococcales</taxon>
        <taxon>Micrococcaceae</taxon>
        <taxon>Zhihengliuella</taxon>
    </lineage>
</organism>
<keyword evidence="7 10" id="KW-0732">Signal</keyword>
<evidence type="ECO:0000256" key="6">
    <source>
        <dbReference type="ARBA" id="ARBA00022519"/>
    </source>
</evidence>
<accession>A0ABQ3GCQ0</accession>
<name>A0ABQ3GCQ0_9MICC</name>
<dbReference type="EMBL" id="BMXK01000002">
    <property type="protein sequence ID" value="GHD01853.1"/>
    <property type="molecule type" value="Genomic_DNA"/>
</dbReference>
<comment type="similarity">
    <text evidence="3">Belongs to the bacterial solute-binding protein SsuA/TauA family.</text>
</comment>
<keyword evidence="8" id="KW-0472">Membrane</keyword>
<evidence type="ECO:0000256" key="8">
    <source>
        <dbReference type="ARBA" id="ARBA00023136"/>
    </source>
</evidence>
<keyword evidence="4" id="KW-0813">Transport</keyword>
<evidence type="ECO:0000256" key="2">
    <source>
        <dbReference type="ARBA" id="ARBA00004533"/>
    </source>
</evidence>
<evidence type="ECO:0000313" key="11">
    <source>
        <dbReference type="EMBL" id="GHD01853.1"/>
    </source>
</evidence>
<evidence type="ECO:0000313" key="12">
    <source>
        <dbReference type="Proteomes" id="UP000642819"/>
    </source>
</evidence>
<dbReference type="Pfam" id="PF13379">
    <property type="entry name" value="NMT1_2"/>
    <property type="match status" value="1"/>
</dbReference>
<evidence type="ECO:0000256" key="7">
    <source>
        <dbReference type="ARBA" id="ARBA00022729"/>
    </source>
</evidence>
<comment type="subcellular location">
    <subcellularLocation>
        <location evidence="2">Cell inner membrane</location>
    </subcellularLocation>
    <subcellularLocation>
        <location evidence="1">Periplasm</location>
    </subcellularLocation>
</comment>
<dbReference type="SUPFAM" id="SSF53850">
    <property type="entry name" value="Periplasmic binding protein-like II"/>
    <property type="match status" value="1"/>
</dbReference>